<proteinExistence type="inferred from homology"/>
<dbReference type="SUPFAM" id="SSF52833">
    <property type="entry name" value="Thioredoxin-like"/>
    <property type="match status" value="1"/>
</dbReference>
<name>A0A7R8UP65_HERIL</name>
<dbReference type="PANTHER" id="PTHR13234:SF73">
    <property type="entry name" value="GILT-LIKE PROTEIN 2-RELATED"/>
    <property type="match status" value="1"/>
</dbReference>
<dbReference type="PANTHER" id="PTHR13234">
    <property type="entry name" value="GAMMA-INTERFERON INDUCIBLE LYSOSOMAL THIOL REDUCTASE GILT"/>
    <property type="match status" value="1"/>
</dbReference>
<dbReference type="OMA" id="FCAKYKE"/>
<keyword evidence="2" id="KW-0325">Glycoprotein</keyword>
<comment type="similarity">
    <text evidence="1">Belongs to the GILT family.</text>
</comment>
<dbReference type="OrthoDB" id="958254at2759"/>
<dbReference type="EMBL" id="LR899011">
    <property type="protein sequence ID" value="CAD7084356.1"/>
    <property type="molecule type" value="Genomic_DNA"/>
</dbReference>
<dbReference type="InterPro" id="IPR036249">
    <property type="entry name" value="Thioredoxin-like_sf"/>
</dbReference>
<feature type="signal peptide" evidence="3">
    <location>
        <begin position="1"/>
        <end position="18"/>
    </location>
</feature>
<protein>
    <submittedName>
        <fullName evidence="4">Uncharacterized protein</fullName>
    </submittedName>
</protein>
<dbReference type="InParanoid" id="A0A7R8UP65"/>
<dbReference type="Gene3D" id="3.40.30.10">
    <property type="entry name" value="Glutaredoxin"/>
    <property type="match status" value="1"/>
</dbReference>
<gene>
    <name evidence="4" type="ORF">HERILL_LOCUS7253</name>
</gene>
<keyword evidence="3" id="KW-0732">Signal</keyword>
<dbReference type="GO" id="GO:0016671">
    <property type="term" value="F:oxidoreductase activity, acting on a sulfur group of donors, disulfide as acceptor"/>
    <property type="evidence" value="ECO:0007669"/>
    <property type="project" value="InterPro"/>
</dbReference>
<evidence type="ECO:0000256" key="1">
    <source>
        <dbReference type="ARBA" id="ARBA00005679"/>
    </source>
</evidence>
<dbReference type="Proteomes" id="UP000594454">
    <property type="component" value="Chromosome 3"/>
</dbReference>
<keyword evidence="5" id="KW-1185">Reference proteome</keyword>
<dbReference type="Pfam" id="PF03227">
    <property type="entry name" value="GILT"/>
    <property type="match status" value="1"/>
</dbReference>
<reference evidence="4 5" key="1">
    <citation type="submission" date="2020-11" db="EMBL/GenBank/DDBJ databases">
        <authorList>
            <person name="Wallbank WR R."/>
            <person name="Pardo Diaz C."/>
            <person name="Kozak K."/>
            <person name="Martin S."/>
            <person name="Jiggins C."/>
            <person name="Moest M."/>
            <person name="Warren A I."/>
            <person name="Generalovic N T."/>
            <person name="Byers J.R.P. K."/>
            <person name="Montejo-Kovacevich G."/>
            <person name="Yen C E."/>
        </authorList>
    </citation>
    <scope>NUCLEOTIDE SEQUENCE [LARGE SCALE GENOMIC DNA]</scope>
</reference>
<evidence type="ECO:0000313" key="5">
    <source>
        <dbReference type="Proteomes" id="UP000594454"/>
    </source>
</evidence>
<sequence>MKCLLLGVFVAFSGFVWGNQTIAKGLEVSKLKVQIYYESLCPDCIQFFKKQLQKSMREKDRLPYTDLELVPFGFAKIEQDPATNDLVIRCQHGDKECKVNALHACVLENSEPEAAFYAISCMMSSYPPKVKMCAKKFHLNLEPIVKCCRDRTIPEILDKYGRETAAINPQSVPAVALDGIFKPDEQDQLTSEFDKMFCRAYKDKFGIQLEDCE</sequence>
<organism evidence="4 5">
    <name type="scientific">Hermetia illucens</name>
    <name type="common">Black soldier fly</name>
    <dbReference type="NCBI Taxonomy" id="343691"/>
    <lineage>
        <taxon>Eukaryota</taxon>
        <taxon>Metazoa</taxon>
        <taxon>Ecdysozoa</taxon>
        <taxon>Arthropoda</taxon>
        <taxon>Hexapoda</taxon>
        <taxon>Insecta</taxon>
        <taxon>Pterygota</taxon>
        <taxon>Neoptera</taxon>
        <taxon>Endopterygota</taxon>
        <taxon>Diptera</taxon>
        <taxon>Brachycera</taxon>
        <taxon>Stratiomyomorpha</taxon>
        <taxon>Stratiomyidae</taxon>
        <taxon>Hermetiinae</taxon>
        <taxon>Hermetia</taxon>
    </lineage>
</organism>
<accession>A0A7R8UP65</accession>
<evidence type="ECO:0000313" key="4">
    <source>
        <dbReference type="EMBL" id="CAD7084356.1"/>
    </source>
</evidence>
<feature type="chain" id="PRO_5031011478" evidence="3">
    <location>
        <begin position="19"/>
        <end position="213"/>
    </location>
</feature>
<evidence type="ECO:0000256" key="2">
    <source>
        <dbReference type="ARBA" id="ARBA00023180"/>
    </source>
</evidence>
<evidence type="ECO:0000256" key="3">
    <source>
        <dbReference type="SAM" id="SignalP"/>
    </source>
</evidence>
<dbReference type="InterPro" id="IPR004911">
    <property type="entry name" value="Interferon-induced_GILT"/>
</dbReference>
<dbReference type="AlphaFoldDB" id="A0A7R8UP65"/>